<feature type="domain" description="DUF6699" evidence="2">
    <location>
        <begin position="207"/>
        <end position="350"/>
    </location>
</feature>
<protein>
    <recommendedName>
        <fullName evidence="2">DUF6699 domain-containing protein</fullName>
    </recommendedName>
</protein>
<feature type="region of interest" description="Disordered" evidence="1">
    <location>
        <begin position="84"/>
        <end position="103"/>
    </location>
</feature>
<name>F8PIU4_SERL3</name>
<dbReference type="EMBL" id="GL945475">
    <property type="protein sequence ID" value="EGO04044.1"/>
    <property type="molecule type" value="Genomic_DNA"/>
</dbReference>
<dbReference type="Proteomes" id="UP000008063">
    <property type="component" value="Unassembled WGS sequence"/>
</dbReference>
<dbReference type="eggNOG" id="ENOG502SNGA">
    <property type="taxonomic scope" value="Eukaryota"/>
</dbReference>
<dbReference type="Pfam" id="PF20415">
    <property type="entry name" value="DUF6699"/>
    <property type="match status" value="1"/>
</dbReference>
<proteinExistence type="predicted"/>
<organism evidence="4">
    <name type="scientific">Serpula lacrymans var. lacrymans (strain S7.3)</name>
    <name type="common">Dry rot fungus</name>
    <dbReference type="NCBI Taxonomy" id="936435"/>
    <lineage>
        <taxon>Eukaryota</taxon>
        <taxon>Fungi</taxon>
        <taxon>Dikarya</taxon>
        <taxon>Basidiomycota</taxon>
        <taxon>Agaricomycotina</taxon>
        <taxon>Agaricomycetes</taxon>
        <taxon>Agaricomycetidae</taxon>
        <taxon>Boletales</taxon>
        <taxon>Coniophorineae</taxon>
        <taxon>Serpulaceae</taxon>
        <taxon>Serpula</taxon>
    </lineage>
</organism>
<dbReference type="OMA" id="LPFPWEC"/>
<feature type="region of interest" description="Disordered" evidence="1">
    <location>
        <begin position="27"/>
        <end position="63"/>
    </location>
</feature>
<dbReference type="STRING" id="936435.F8PIU4"/>
<evidence type="ECO:0000313" key="3">
    <source>
        <dbReference type="EMBL" id="EGO04044.1"/>
    </source>
</evidence>
<accession>F8PIU4</accession>
<evidence type="ECO:0000313" key="4">
    <source>
        <dbReference type="Proteomes" id="UP000008063"/>
    </source>
</evidence>
<evidence type="ECO:0000256" key="1">
    <source>
        <dbReference type="SAM" id="MobiDB-lite"/>
    </source>
</evidence>
<gene>
    <name evidence="3" type="ORF">SERLA73DRAFT_175775</name>
</gene>
<keyword evidence="4" id="KW-1185">Reference proteome</keyword>
<reference evidence="4" key="1">
    <citation type="journal article" date="2011" name="Science">
        <title>The plant cell wall-decomposing machinery underlies the functional diversity of forest fungi.</title>
        <authorList>
            <person name="Eastwood D.C."/>
            <person name="Floudas D."/>
            <person name="Binder M."/>
            <person name="Majcherczyk A."/>
            <person name="Schneider P."/>
            <person name="Aerts A."/>
            <person name="Asiegbu F.O."/>
            <person name="Baker S.E."/>
            <person name="Barry K."/>
            <person name="Bendiksby M."/>
            <person name="Blumentritt M."/>
            <person name="Coutinho P.M."/>
            <person name="Cullen D."/>
            <person name="de Vries R.P."/>
            <person name="Gathman A."/>
            <person name="Goodell B."/>
            <person name="Henrissat B."/>
            <person name="Ihrmark K."/>
            <person name="Kauserud H."/>
            <person name="Kohler A."/>
            <person name="LaButti K."/>
            <person name="Lapidus A."/>
            <person name="Lavin J.L."/>
            <person name="Lee Y.-H."/>
            <person name="Lindquist E."/>
            <person name="Lilly W."/>
            <person name="Lucas S."/>
            <person name="Morin E."/>
            <person name="Murat C."/>
            <person name="Oguiza J.A."/>
            <person name="Park J."/>
            <person name="Pisabarro A.G."/>
            <person name="Riley R."/>
            <person name="Rosling A."/>
            <person name="Salamov A."/>
            <person name="Schmidt O."/>
            <person name="Schmutz J."/>
            <person name="Skrede I."/>
            <person name="Stenlid J."/>
            <person name="Wiebenga A."/>
            <person name="Xie X."/>
            <person name="Kuees U."/>
            <person name="Hibbett D.S."/>
            <person name="Hoffmeister D."/>
            <person name="Hoegberg N."/>
            <person name="Martin F."/>
            <person name="Grigoriev I.V."/>
            <person name="Watkinson S.C."/>
        </authorList>
    </citation>
    <scope>NUCLEOTIDE SEQUENCE [LARGE SCALE GENOMIC DNA]</scope>
    <source>
        <strain evidence="4">strain S7.3</strain>
    </source>
</reference>
<dbReference type="HOGENOM" id="CLU_044866_0_0_1"/>
<sequence length="363" mass="41640">MTHNPWPDNGGPYRFVDNMHTPWVPSPLPHSSSKFDGMPHNPHPVHEETERERKARLKRAMSLDSQRRKRKCCKFWKSFKDLFNDDDDDEVNTSEYSGPPTPPLVPPHRWKAYGYWARPTLNGVQVHNATPRVTPPISLDPDYVWDSLRGPHQSPHPENWPARVKHPALPPRPQEWSSPQPGQPLPFPWEVQLNPFLQHRYIGKTLITFDIGREPSGIIYTEAEPATIPMDDSDRAQPASWPFLTHMHIIGVADDPAPKFPWPIMVYNARGITCGDVFSAISTNFQQHVTAAEYDSWSGRRREMAARAYHTRVRTSNTFNPHDIPGDDDGLRRIDYMGDKIMFRGLEASPRKDGTWLMFVGPP</sequence>
<dbReference type="InParanoid" id="F8PIU4"/>
<dbReference type="OrthoDB" id="3202436at2759"/>
<evidence type="ECO:0000259" key="2">
    <source>
        <dbReference type="Pfam" id="PF20415"/>
    </source>
</evidence>
<dbReference type="AlphaFoldDB" id="F8PIU4"/>
<feature type="compositionally biased region" description="Basic and acidic residues" evidence="1">
    <location>
        <begin position="44"/>
        <end position="53"/>
    </location>
</feature>
<dbReference type="InterPro" id="IPR046522">
    <property type="entry name" value="DUF6699"/>
</dbReference>